<feature type="compositionally biased region" description="Basic and acidic residues" evidence="1">
    <location>
        <begin position="918"/>
        <end position="981"/>
    </location>
</feature>
<feature type="compositionally biased region" description="Basic and acidic residues" evidence="1">
    <location>
        <begin position="862"/>
        <end position="880"/>
    </location>
</feature>
<proteinExistence type="predicted"/>
<feature type="compositionally biased region" description="Polar residues" evidence="1">
    <location>
        <begin position="1159"/>
        <end position="1168"/>
    </location>
</feature>
<feature type="compositionally biased region" description="Polar residues" evidence="1">
    <location>
        <begin position="437"/>
        <end position="447"/>
    </location>
</feature>
<feature type="compositionally biased region" description="Pro residues" evidence="1">
    <location>
        <begin position="1082"/>
        <end position="1099"/>
    </location>
</feature>
<feature type="region of interest" description="Disordered" evidence="1">
    <location>
        <begin position="1"/>
        <end position="60"/>
    </location>
</feature>
<dbReference type="EMBL" id="JAFJYH010000016">
    <property type="protein sequence ID" value="KAG4424895.1"/>
    <property type="molecule type" value="Genomic_DNA"/>
</dbReference>
<feature type="compositionally biased region" description="Basic and acidic residues" evidence="1">
    <location>
        <begin position="708"/>
        <end position="763"/>
    </location>
</feature>
<protein>
    <submittedName>
        <fullName evidence="2">Uncharacterized protein</fullName>
    </submittedName>
</protein>
<sequence>MNRFRTKKKTKDVPDGVVRASTDSDAPSVPVIKSSKTFRLGKKTPEPEPKPEIDLSTALPSSDDFRTSLLMSGLSARFSMLREQDDPKSKIGKASDDSVLFPKRQSRLNDFGFSTQGLSDIAEVSSINGSIRPPFAFGRSDSFAGSEGYGTDNDNDSTHGSIMNRAKPGEGNNLFGGRQKIMMGKRALYDNDVSQSAFQKIREREREQKEQERQREEEAQSSRPSSPPLSGYNRNRETSSTTSSGGPSITRSSTAATSFTSQRTPSLNGGHTPVTPNIPGANAALERSGTKTRRLYETGLDNHLHEQQFSAMSRIDTLTRQRTLGTNTPPPGGLSPTYGPAPGDRWDRPVIGKQSMPNLRAASPPPTGPPMGTFDFGVRKNSNAAVKPFGMASPPLSPPMSEYDEHGILPVQPNDRGKATALGAFSKPAPYDENKYSQRQLQMQQGRETPPPRKHSPPRAFVPRNQQQQQMSSRTRTESNATYASERSRSNSSAQRAFLPHDRIPEAPMNNITVSETEAVSSGTFLASPDSTSSASPNDVAPEQSRFRNHPKPLDLSHLYRPEQRAQLDRPDESQHPAHRLQPDASPVVASPDVSNTNLQPTSAKSPQPPADSPTLGPGLGSIRQHLRSDSNTSSVYGGVPSAHFTSRFPLDPHESMPQNEYSSKNNPWDNDWDQESNYGEDSSANLMNGGTAQPPALSIRSPNIETSAKEPRKASWEKEMASRHVREGSTETQKEHQAFQEELATRRRKVQEKMKSMVESESRSTSPMPPHPSDWPKDAHQVKNNALGLLKTKTSRGSLVGRPKEAPPSKAMKMLGIGNATITSGTPSPGKSRFEDSPWNQEEEEKEPVRAPDATPPQTRAFREARRAAQRDREREVASRHQQKFGPESDQEWPVQRKERERPRLANQRMDNSWVDNPRDNSRMDNYRMDQRMDNRIDHGMDHRMNNRMDNRMDKRMDNRIESPRRDNFYRNQDQSERIPPHMRPRHRTPSRERKPPPVTYTHRNGSSSQESKDSNGTNQSGSRPPSNASRDRSGSETSGGRSKSRTGTYRDDLAKAMAEGSSSTSQGYEEHRPARLMPRSPGPPGMGLPASPSPIPSPMMGSNRSRSNSKSTPAGYFEKLPTLQTGNEGIEIGSAPRPSPTAPFVVNPTPALVQPSPAGSGTTTPIGQGAPIPGVPSVRKKSINKSDISEPKFISSTSRITTVNLPPGSSLTNGSEINAPPIPPVNPKRRQTRTMFGGFMGRRDDDEIHSMPAATQSTEEMSTFSADEGESKPKIRQKLRKSSSEGGNLNARARQAAHAAPSPAMPGTFPPGSGSPPRPIEGGMF</sequence>
<feature type="compositionally biased region" description="Basic residues" evidence="1">
    <location>
        <begin position="1"/>
        <end position="10"/>
    </location>
</feature>
<reference evidence="2" key="1">
    <citation type="submission" date="2021-02" db="EMBL/GenBank/DDBJ databases">
        <title>Genome sequence Cadophora malorum strain M34.</title>
        <authorList>
            <person name="Stefanovic E."/>
            <person name="Vu D."/>
            <person name="Scully C."/>
            <person name="Dijksterhuis J."/>
            <person name="Roader J."/>
            <person name="Houbraken J."/>
        </authorList>
    </citation>
    <scope>NUCLEOTIDE SEQUENCE</scope>
    <source>
        <strain evidence="2">M34</strain>
    </source>
</reference>
<dbReference type="Proteomes" id="UP000664132">
    <property type="component" value="Unassembled WGS sequence"/>
</dbReference>
<feature type="compositionally biased region" description="Polar residues" evidence="1">
    <location>
        <begin position="307"/>
        <end position="327"/>
    </location>
</feature>
<feature type="region of interest" description="Disordered" evidence="1">
    <location>
        <begin position="390"/>
        <end position="1327"/>
    </location>
</feature>
<feature type="compositionally biased region" description="Basic and acidic residues" evidence="1">
    <location>
        <begin position="43"/>
        <end position="53"/>
    </location>
</feature>
<feature type="compositionally biased region" description="Low complexity" evidence="1">
    <location>
        <begin position="238"/>
        <end position="264"/>
    </location>
</feature>
<keyword evidence="3" id="KW-1185">Reference proteome</keyword>
<feature type="compositionally biased region" description="Basic and acidic residues" evidence="1">
    <location>
        <begin position="200"/>
        <end position="220"/>
    </location>
</feature>
<feature type="compositionally biased region" description="Basic and acidic residues" evidence="1">
    <location>
        <begin position="294"/>
        <end position="306"/>
    </location>
</feature>
<feature type="compositionally biased region" description="Polar residues" evidence="1">
    <location>
        <begin position="593"/>
        <end position="606"/>
    </location>
</feature>
<gene>
    <name evidence="2" type="ORF">IFR04_002055</name>
</gene>
<feature type="compositionally biased region" description="Polar residues" evidence="1">
    <location>
        <begin position="1037"/>
        <end position="1049"/>
    </location>
</feature>
<evidence type="ECO:0000313" key="3">
    <source>
        <dbReference type="Proteomes" id="UP000664132"/>
    </source>
</evidence>
<feature type="compositionally biased region" description="Polar residues" evidence="1">
    <location>
        <begin position="1196"/>
        <end position="1218"/>
    </location>
</feature>
<feature type="compositionally biased region" description="Polar residues" evidence="1">
    <location>
        <begin position="1255"/>
        <end position="1267"/>
    </location>
</feature>
<feature type="compositionally biased region" description="Basic and acidic residues" evidence="1">
    <location>
        <begin position="552"/>
        <end position="576"/>
    </location>
</feature>
<feature type="compositionally biased region" description="Low complexity" evidence="1">
    <location>
        <begin position="1293"/>
        <end position="1314"/>
    </location>
</feature>
<evidence type="ECO:0000313" key="2">
    <source>
        <dbReference type="EMBL" id="KAG4424895.1"/>
    </source>
</evidence>
<organism evidence="2 3">
    <name type="scientific">Cadophora malorum</name>
    <dbReference type="NCBI Taxonomy" id="108018"/>
    <lineage>
        <taxon>Eukaryota</taxon>
        <taxon>Fungi</taxon>
        <taxon>Dikarya</taxon>
        <taxon>Ascomycota</taxon>
        <taxon>Pezizomycotina</taxon>
        <taxon>Leotiomycetes</taxon>
        <taxon>Helotiales</taxon>
        <taxon>Ploettnerulaceae</taxon>
        <taxon>Cadophora</taxon>
    </lineage>
</organism>
<feature type="compositionally biased region" description="Polar residues" evidence="1">
    <location>
        <begin position="1003"/>
        <end position="1030"/>
    </location>
</feature>
<comment type="caution">
    <text evidence="2">The sequence shown here is derived from an EMBL/GenBank/DDBJ whole genome shotgun (WGS) entry which is preliminary data.</text>
</comment>
<feature type="compositionally biased region" description="Basic and acidic residues" evidence="1">
    <location>
        <begin position="896"/>
        <end position="905"/>
    </location>
</feature>
<feature type="compositionally biased region" description="Polar residues" evidence="1">
    <location>
        <begin position="471"/>
        <end position="495"/>
    </location>
</feature>
<feature type="region of interest" description="Disordered" evidence="1">
    <location>
        <begin position="135"/>
        <end position="378"/>
    </location>
</feature>
<feature type="compositionally biased region" description="Polar residues" evidence="1">
    <location>
        <begin position="676"/>
        <end position="692"/>
    </location>
</feature>
<feature type="compositionally biased region" description="Polar residues" evidence="1">
    <location>
        <begin position="657"/>
        <end position="669"/>
    </location>
</feature>
<dbReference type="OrthoDB" id="5335210at2759"/>
<feature type="compositionally biased region" description="Polar residues" evidence="1">
    <location>
        <begin position="510"/>
        <end position="537"/>
    </location>
</feature>
<feature type="compositionally biased region" description="Polar residues" evidence="1">
    <location>
        <begin position="1102"/>
        <end position="1114"/>
    </location>
</feature>
<name>A0A8H8BUT7_9HELO</name>
<feature type="compositionally biased region" description="Polar residues" evidence="1">
    <location>
        <begin position="821"/>
        <end position="830"/>
    </location>
</feature>
<evidence type="ECO:0000256" key="1">
    <source>
        <dbReference type="SAM" id="MobiDB-lite"/>
    </source>
</evidence>
<accession>A0A8H8BUT7</accession>